<dbReference type="RefSeq" id="WP_148909118.1">
    <property type="nucleotide sequence ID" value="NZ_VNHX01000014.1"/>
</dbReference>
<dbReference type="NCBIfam" id="TIGR02397">
    <property type="entry name" value="dnaX_nterm"/>
    <property type="match status" value="1"/>
</dbReference>
<dbReference type="InterPro" id="IPR012763">
    <property type="entry name" value="DNA_pol_III_sug/sutau_N"/>
</dbReference>
<dbReference type="Gene3D" id="1.10.8.60">
    <property type="match status" value="1"/>
</dbReference>
<dbReference type="PANTHER" id="PTHR11669:SF0">
    <property type="entry name" value="PROTEIN STICHEL-LIKE 2"/>
    <property type="match status" value="1"/>
</dbReference>
<feature type="compositionally biased region" description="Low complexity" evidence="12">
    <location>
        <begin position="412"/>
        <end position="442"/>
    </location>
</feature>
<dbReference type="GO" id="GO:0005524">
    <property type="term" value="F:ATP binding"/>
    <property type="evidence" value="ECO:0007669"/>
    <property type="project" value="UniProtKB-KW"/>
</dbReference>
<dbReference type="GO" id="GO:0006261">
    <property type="term" value="P:DNA-templated DNA replication"/>
    <property type="evidence" value="ECO:0007669"/>
    <property type="project" value="TreeGrafter"/>
</dbReference>
<dbReference type="CDD" id="cd18137">
    <property type="entry name" value="HLD_clamp_pol_III_gamma_tau"/>
    <property type="match status" value="1"/>
</dbReference>
<dbReference type="PRINTS" id="PR00300">
    <property type="entry name" value="CLPPROTEASEA"/>
</dbReference>
<dbReference type="Pfam" id="PF13177">
    <property type="entry name" value="DNA_pol3_delta2"/>
    <property type="match status" value="1"/>
</dbReference>
<dbReference type="InterPro" id="IPR001270">
    <property type="entry name" value="ClpA/B"/>
</dbReference>
<keyword evidence="7" id="KW-0862">Zinc</keyword>
<dbReference type="PANTHER" id="PTHR11669">
    <property type="entry name" value="REPLICATION FACTOR C / DNA POLYMERASE III GAMMA-TAU SUBUNIT"/>
    <property type="match status" value="1"/>
</dbReference>
<accession>A0A5S5DDH1</accession>
<dbReference type="SUPFAM" id="SSF48019">
    <property type="entry name" value="post-AAA+ oligomerization domain-like"/>
    <property type="match status" value="1"/>
</dbReference>
<dbReference type="EC" id="2.7.7.7" evidence="11"/>
<dbReference type="InterPro" id="IPR050238">
    <property type="entry name" value="DNA_Rep/Repair_Clamp_Loader"/>
</dbReference>
<evidence type="ECO:0000256" key="9">
    <source>
        <dbReference type="ARBA" id="ARBA00022932"/>
    </source>
</evidence>
<dbReference type="CDD" id="cd00009">
    <property type="entry name" value="AAA"/>
    <property type="match status" value="1"/>
</dbReference>
<dbReference type="FunFam" id="1.10.8.60:FF:000013">
    <property type="entry name" value="DNA polymerase III subunit gamma/tau"/>
    <property type="match status" value="1"/>
</dbReference>
<name>A0A5S5DDH1_9SPHI</name>
<evidence type="ECO:0000313" key="14">
    <source>
        <dbReference type="EMBL" id="TYP93176.1"/>
    </source>
</evidence>
<dbReference type="AlphaFoldDB" id="A0A5S5DDH1"/>
<feature type="region of interest" description="Disordered" evidence="12">
    <location>
        <begin position="379"/>
        <end position="449"/>
    </location>
</feature>
<sequence>MDNFIVSARKYRPVTFDSVVGQQHITSTLKNAIHNNQLAQAFLFCGPRGVGKTTCARILAKTINCEHLAEGVEACGTCESCRSFQNGNSFSIHELDAASNNSVDDIRSLIEQVRIPPQAGKYKIYIIDEVHMLSQAAFNAFLKTLEEPPSYAIFILATTEKHKILPTILSRCQIFDFNRIKVEDMANHLASIAQKEAITFEADGLHVIAQKADGGLRDALSMFDQIVSFSNKNISYQAVISNLNILDYDYYFQLMDSIAGEDAAQALLIFDKVLNNGFDGGHFISGLATHIRNLLVSKEPSTLKLLEVSENIKRRYLEQAQRLSSGLLLSALNIANQCEINYKGSKNQRLQVELALLKMCHITAAITLSKQGIPVPSASSEVKKKLPEQPTVSRPVASASGTPPAVKPMSPPVTETAPTSPTASSTATAATSSQPTVATAPPKKGWGKISSSVNVPNLNTIFEEKAEEATDEPDLVQGSEFREVTLNAFLSKWNSFADQLKQTSRITLYTIMTANTPRLNGTLIEVDVENGVQMDELKLGKIDILNYLRVELHNFALDIQGVQVEMTKVRKPYTSQEKYQAMVSKNPALETLRKAFNLGLQ</sequence>
<comment type="similarity">
    <text evidence="1 11">Belongs to the DnaX/STICHEL family.</text>
</comment>
<dbReference type="GO" id="GO:0003677">
    <property type="term" value="F:DNA binding"/>
    <property type="evidence" value="ECO:0007669"/>
    <property type="project" value="InterPro"/>
</dbReference>
<dbReference type="Pfam" id="PF22608">
    <property type="entry name" value="DNAX_ATPase_lid"/>
    <property type="match status" value="1"/>
</dbReference>
<dbReference type="Pfam" id="PF12169">
    <property type="entry name" value="DNA_pol3_gamma3"/>
    <property type="match status" value="1"/>
</dbReference>
<evidence type="ECO:0000256" key="4">
    <source>
        <dbReference type="ARBA" id="ARBA00022705"/>
    </source>
</evidence>
<dbReference type="EMBL" id="VNHX01000014">
    <property type="protein sequence ID" value="TYP93176.1"/>
    <property type="molecule type" value="Genomic_DNA"/>
</dbReference>
<evidence type="ECO:0000256" key="1">
    <source>
        <dbReference type="ARBA" id="ARBA00006360"/>
    </source>
</evidence>
<dbReference type="SMART" id="SM00382">
    <property type="entry name" value="AAA"/>
    <property type="match status" value="1"/>
</dbReference>
<comment type="caution">
    <text evidence="14">The sequence shown here is derived from an EMBL/GenBank/DDBJ whole genome shotgun (WGS) entry which is preliminary data.</text>
</comment>
<feature type="domain" description="AAA+ ATPase" evidence="13">
    <location>
        <begin position="38"/>
        <end position="181"/>
    </location>
</feature>
<evidence type="ECO:0000256" key="10">
    <source>
        <dbReference type="ARBA" id="ARBA00049244"/>
    </source>
</evidence>
<dbReference type="SUPFAM" id="SSF52540">
    <property type="entry name" value="P-loop containing nucleoside triphosphate hydrolases"/>
    <property type="match status" value="1"/>
</dbReference>
<evidence type="ECO:0000256" key="6">
    <source>
        <dbReference type="ARBA" id="ARBA00022741"/>
    </source>
</evidence>
<evidence type="ECO:0000256" key="11">
    <source>
        <dbReference type="RuleBase" id="RU364063"/>
    </source>
</evidence>
<keyword evidence="8 11" id="KW-0067">ATP-binding</keyword>
<dbReference type="NCBIfam" id="NF011531">
    <property type="entry name" value="PRK14971.1"/>
    <property type="match status" value="1"/>
</dbReference>
<keyword evidence="9 11" id="KW-0239">DNA-directed DNA polymerase</keyword>
<dbReference type="Proteomes" id="UP000325105">
    <property type="component" value="Unassembled WGS sequence"/>
</dbReference>
<keyword evidence="6 11" id="KW-0547">Nucleotide-binding</keyword>
<evidence type="ECO:0000256" key="3">
    <source>
        <dbReference type="ARBA" id="ARBA00022695"/>
    </source>
</evidence>
<dbReference type="NCBIfam" id="TIGR01128">
    <property type="entry name" value="holA"/>
    <property type="match status" value="1"/>
</dbReference>
<dbReference type="FunFam" id="3.40.50.300:FF:000014">
    <property type="entry name" value="DNA polymerase III subunit gamma/tau"/>
    <property type="match status" value="1"/>
</dbReference>
<dbReference type="GO" id="GO:0009360">
    <property type="term" value="C:DNA polymerase III complex"/>
    <property type="evidence" value="ECO:0007669"/>
    <property type="project" value="InterPro"/>
</dbReference>
<comment type="function">
    <text evidence="11">DNA polymerase III is a complex, multichain enzyme responsible for most of the replicative synthesis in bacteria. This DNA polymerase also exhibits 3' to 5' exonuclease activity.</text>
</comment>
<comment type="catalytic activity">
    <reaction evidence="10 11">
        <text>DNA(n) + a 2'-deoxyribonucleoside 5'-triphosphate = DNA(n+1) + diphosphate</text>
        <dbReference type="Rhea" id="RHEA:22508"/>
        <dbReference type="Rhea" id="RHEA-COMP:17339"/>
        <dbReference type="Rhea" id="RHEA-COMP:17340"/>
        <dbReference type="ChEBI" id="CHEBI:33019"/>
        <dbReference type="ChEBI" id="CHEBI:61560"/>
        <dbReference type="ChEBI" id="CHEBI:173112"/>
        <dbReference type="EC" id="2.7.7.7"/>
    </reaction>
</comment>
<dbReference type="InterPro" id="IPR027417">
    <property type="entry name" value="P-loop_NTPase"/>
</dbReference>
<dbReference type="InterPro" id="IPR022754">
    <property type="entry name" value="DNA_pol_III_gamma-3"/>
</dbReference>
<keyword evidence="3 11" id="KW-0548">Nucleotidyltransferase</keyword>
<dbReference type="InterPro" id="IPR045085">
    <property type="entry name" value="HLD_clamp_pol_III_gamma_tau"/>
</dbReference>
<gene>
    <name evidence="11" type="primary">dnaX</name>
    <name evidence="14" type="ORF">BC792_11478</name>
</gene>
<comment type="subunit">
    <text evidence="11">DNA polymerase III contains a core (composed of alpha, epsilon and theta chains) that associates with a tau subunit. This core dimerizes to form the POLIII' complex. PolIII' associates with the gamma complex (composed of gamma, delta, delta', psi and chi chains) and with the beta chain to form the complete DNA polymerase III complex.</text>
</comment>
<evidence type="ECO:0000256" key="12">
    <source>
        <dbReference type="SAM" id="MobiDB-lite"/>
    </source>
</evidence>
<evidence type="ECO:0000259" key="13">
    <source>
        <dbReference type="SMART" id="SM00382"/>
    </source>
</evidence>
<keyword evidence="4 11" id="KW-0235">DNA replication</keyword>
<organism evidence="14 15">
    <name type="scientific">Sphingobacterium allocomposti</name>
    <dbReference type="NCBI Taxonomy" id="415956"/>
    <lineage>
        <taxon>Bacteria</taxon>
        <taxon>Pseudomonadati</taxon>
        <taxon>Bacteroidota</taxon>
        <taxon>Sphingobacteriia</taxon>
        <taxon>Sphingobacteriales</taxon>
        <taxon>Sphingobacteriaceae</taxon>
        <taxon>Sphingobacterium</taxon>
    </lineage>
</organism>
<dbReference type="NCBIfam" id="NF004046">
    <property type="entry name" value="PRK05563.1"/>
    <property type="match status" value="1"/>
</dbReference>
<dbReference type="InterPro" id="IPR003593">
    <property type="entry name" value="AAA+_ATPase"/>
</dbReference>
<reference evidence="14 15" key="1">
    <citation type="submission" date="2019-07" db="EMBL/GenBank/DDBJ databases">
        <title>Genomic Encyclopedia of Archaeal and Bacterial Type Strains, Phase II (KMG-II): from individual species to whole genera.</title>
        <authorList>
            <person name="Goeker M."/>
        </authorList>
    </citation>
    <scope>NUCLEOTIDE SEQUENCE [LARGE SCALE GENOMIC DNA]</scope>
    <source>
        <strain evidence="14 15">DSM 18850</strain>
    </source>
</reference>
<dbReference type="Gene3D" id="1.20.272.10">
    <property type="match status" value="1"/>
</dbReference>
<proteinExistence type="inferred from homology"/>
<dbReference type="InterPro" id="IPR005790">
    <property type="entry name" value="DNA_polIII_delta"/>
</dbReference>
<evidence type="ECO:0000256" key="8">
    <source>
        <dbReference type="ARBA" id="ARBA00022840"/>
    </source>
</evidence>
<evidence type="ECO:0000256" key="5">
    <source>
        <dbReference type="ARBA" id="ARBA00022723"/>
    </source>
</evidence>
<dbReference type="GO" id="GO:0003887">
    <property type="term" value="F:DNA-directed DNA polymerase activity"/>
    <property type="evidence" value="ECO:0007669"/>
    <property type="project" value="UniProtKB-KW"/>
</dbReference>
<keyword evidence="2 11" id="KW-0808">Transferase</keyword>
<dbReference type="OrthoDB" id="9810148at2"/>
<evidence type="ECO:0000256" key="7">
    <source>
        <dbReference type="ARBA" id="ARBA00022833"/>
    </source>
</evidence>
<protein>
    <recommendedName>
        <fullName evidence="11">DNA polymerase III subunit gamma/tau</fullName>
        <ecNumber evidence="11">2.7.7.7</ecNumber>
    </recommendedName>
</protein>
<evidence type="ECO:0000313" key="15">
    <source>
        <dbReference type="Proteomes" id="UP000325105"/>
    </source>
</evidence>
<dbReference type="Gene3D" id="3.40.50.300">
    <property type="entry name" value="P-loop containing nucleotide triphosphate hydrolases"/>
    <property type="match status" value="1"/>
</dbReference>
<keyword evidence="15" id="KW-1185">Reference proteome</keyword>
<evidence type="ECO:0000256" key="2">
    <source>
        <dbReference type="ARBA" id="ARBA00022679"/>
    </source>
</evidence>
<dbReference type="InterPro" id="IPR008921">
    <property type="entry name" value="DNA_pol3_clamp-load_cplx_C"/>
</dbReference>
<dbReference type="GO" id="GO:0046872">
    <property type="term" value="F:metal ion binding"/>
    <property type="evidence" value="ECO:0007669"/>
    <property type="project" value="UniProtKB-KW"/>
</dbReference>
<keyword evidence="5" id="KW-0479">Metal-binding</keyword>